<dbReference type="RefSeq" id="WP_090134458.1">
    <property type="nucleotide sequence ID" value="NZ_FOLY01000005.1"/>
</dbReference>
<comment type="similarity">
    <text evidence="1">Belongs to the aldolase class II family.</text>
</comment>
<dbReference type="InterPro" id="IPR001303">
    <property type="entry name" value="Aldolase_II/adducin_N"/>
</dbReference>
<dbReference type="Gene3D" id="3.40.225.10">
    <property type="entry name" value="Class II aldolase/adducin N-terminal domain"/>
    <property type="match status" value="1"/>
</dbReference>
<dbReference type="PANTHER" id="PTHR10672:SF3">
    <property type="entry name" value="PROTEIN HU-LI TAI SHAO"/>
    <property type="match status" value="1"/>
</dbReference>
<dbReference type="GO" id="GO:0005856">
    <property type="term" value="C:cytoskeleton"/>
    <property type="evidence" value="ECO:0007669"/>
    <property type="project" value="TreeGrafter"/>
</dbReference>
<evidence type="ECO:0000256" key="1">
    <source>
        <dbReference type="ARBA" id="ARBA00037961"/>
    </source>
</evidence>
<dbReference type="FunFam" id="3.40.225.10:FF:000009">
    <property type="entry name" value="Class II aldolase/adducin N-terminal"/>
    <property type="match status" value="1"/>
</dbReference>
<organism evidence="3 4">
    <name type="scientific">Kushneria avicenniae</name>
    <dbReference type="NCBI Taxonomy" id="402385"/>
    <lineage>
        <taxon>Bacteria</taxon>
        <taxon>Pseudomonadati</taxon>
        <taxon>Pseudomonadota</taxon>
        <taxon>Gammaproteobacteria</taxon>
        <taxon>Oceanospirillales</taxon>
        <taxon>Halomonadaceae</taxon>
        <taxon>Kushneria</taxon>
    </lineage>
</organism>
<evidence type="ECO:0000313" key="3">
    <source>
        <dbReference type="EMBL" id="SFC72325.1"/>
    </source>
</evidence>
<proteinExistence type="inferred from homology"/>
<dbReference type="NCBIfam" id="NF004855">
    <property type="entry name" value="PRK06208.1"/>
    <property type="match status" value="1"/>
</dbReference>
<dbReference type="AlphaFoldDB" id="A0A1I1LH80"/>
<reference evidence="4" key="1">
    <citation type="submission" date="2016-10" db="EMBL/GenBank/DDBJ databases">
        <authorList>
            <person name="Varghese N."/>
            <person name="Submissions S."/>
        </authorList>
    </citation>
    <scope>NUCLEOTIDE SEQUENCE [LARGE SCALE GENOMIC DNA]</scope>
    <source>
        <strain evidence="4">DSM 23439</strain>
    </source>
</reference>
<dbReference type="Pfam" id="PF00596">
    <property type="entry name" value="Aldolase_II"/>
    <property type="match status" value="1"/>
</dbReference>
<name>A0A1I1LH80_9GAMM</name>
<evidence type="ECO:0000313" key="4">
    <source>
        <dbReference type="Proteomes" id="UP000199046"/>
    </source>
</evidence>
<dbReference type="InterPro" id="IPR036409">
    <property type="entry name" value="Aldolase_II/adducin_N_sf"/>
</dbReference>
<dbReference type="InterPro" id="IPR051017">
    <property type="entry name" value="Aldolase-II_Adducin_sf"/>
</dbReference>
<sequence length="290" mass="32073">MTTSHARPSINSSWASRSHRAAAEVLPRPVVYSYPREGSGLRRQLPVAHADIRKERAHRKERLAAAFRVFAWHGFDLGGAGHITARDPQWTDHFWVNPHGVYFGHIRASDLILVNHHGEIVEGEGLLNRAAFAIHGELHRARPDIMAAAHTHAIHGKSWSTLGRLLDPISQDACMFYEDHALFDDFTGVVNDTSEGERIAETLGPHKAVILENHGFLTVGATIEAAAWRYIAMENAAGTQLAAEAAGTPQLIRHEVARHTAAQMGSEFGNWASFLPLFDRVLREAPDFSD</sequence>
<gene>
    <name evidence="3" type="ORF">SAMN05421848_2456</name>
</gene>
<dbReference type="SUPFAM" id="SSF53639">
    <property type="entry name" value="AraD/HMP-PK domain-like"/>
    <property type="match status" value="1"/>
</dbReference>
<dbReference type="PANTHER" id="PTHR10672">
    <property type="entry name" value="ADDUCIN"/>
    <property type="match status" value="1"/>
</dbReference>
<dbReference type="GO" id="GO:0005996">
    <property type="term" value="P:monosaccharide metabolic process"/>
    <property type="evidence" value="ECO:0007669"/>
    <property type="project" value="UniProtKB-ARBA"/>
</dbReference>
<protein>
    <submittedName>
        <fullName evidence="3">Ribulose-5-phosphate 4-epimerase/Fuculose-1-phosphate aldolase</fullName>
    </submittedName>
</protein>
<dbReference type="STRING" id="402385.SAMN05421848_2456"/>
<dbReference type="EMBL" id="FOLY01000005">
    <property type="protein sequence ID" value="SFC72325.1"/>
    <property type="molecule type" value="Genomic_DNA"/>
</dbReference>
<dbReference type="OrthoDB" id="8859181at2"/>
<dbReference type="Proteomes" id="UP000199046">
    <property type="component" value="Unassembled WGS sequence"/>
</dbReference>
<dbReference type="SMART" id="SM01007">
    <property type="entry name" value="Aldolase_II"/>
    <property type="match status" value="1"/>
</dbReference>
<dbReference type="GO" id="GO:0051015">
    <property type="term" value="F:actin filament binding"/>
    <property type="evidence" value="ECO:0007669"/>
    <property type="project" value="TreeGrafter"/>
</dbReference>
<evidence type="ECO:0000259" key="2">
    <source>
        <dbReference type="SMART" id="SM01007"/>
    </source>
</evidence>
<accession>A0A1I1LH80</accession>
<keyword evidence="4" id="KW-1185">Reference proteome</keyword>
<feature type="domain" description="Class II aldolase/adducin N-terminal" evidence="2">
    <location>
        <begin position="61"/>
        <end position="241"/>
    </location>
</feature>